<name>A0ABV8J239_9ACTN</name>
<reference evidence="3" key="1">
    <citation type="journal article" date="2019" name="Int. J. Syst. Evol. Microbiol.">
        <title>The Global Catalogue of Microorganisms (GCM) 10K type strain sequencing project: providing services to taxonomists for standard genome sequencing and annotation.</title>
        <authorList>
            <consortium name="The Broad Institute Genomics Platform"/>
            <consortium name="The Broad Institute Genome Sequencing Center for Infectious Disease"/>
            <person name="Wu L."/>
            <person name="Ma J."/>
        </authorList>
    </citation>
    <scope>NUCLEOTIDE SEQUENCE [LARGE SCALE GENOMIC DNA]</scope>
    <source>
        <strain evidence="3">TBRC 5832</strain>
    </source>
</reference>
<feature type="compositionally biased region" description="Polar residues" evidence="1">
    <location>
        <begin position="106"/>
        <end position="123"/>
    </location>
</feature>
<evidence type="ECO:0000313" key="3">
    <source>
        <dbReference type="Proteomes" id="UP001595867"/>
    </source>
</evidence>
<sequence>MTTRRYSVGQLVKAALLSSRDLKKSERDALVAIMAHGNGYGVAQPSVPGVAEYVGCSERTIQRIITKLVDLGRLVVTRVKGCKTLYRLPAAALALVVKPAEASAQDPRQNGTQGVTDHGTSGDSRSEGLAPEVGLEVGEENLSRERTQDQNPAPMTEVAPPARKRRFGDWKTPGWFNGKRILPTTAERCPVVGHEHMWASNCAACKVDDAQAVAACQKWAREQEAPSSAQGGTAPLVGFERVAKASDRLTLAERLSMIAERQEAQRQAYAGALGGAL</sequence>
<evidence type="ECO:0000256" key="1">
    <source>
        <dbReference type="SAM" id="MobiDB-lite"/>
    </source>
</evidence>
<dbReference type="Proteomes" id="UP001595867">
    <property type="component" value="Unassembled WGS sequence"/>
</dbReference>
<dbReference type="Pfam" id="PF13730">
    <property type="entry name" value="HTH_36"/>
    <property type="match status" value="1"/>
</dbReference>
<gene>
    <name evidence="2" type="ORF">ACFO0C_23945</name>
</gene>
<keyword evidence="3" id="KW-1185">Reference proteome</keyword>
<dbReference type="RefSeq" id="WP_378068885.1">
    <property type="nucleotide sequence ID" value="NZ_JBHSBL010000018.1"/>
</dbReference>
<accession>A0ABV8J239</accession>
<feature type="region of interest" description="Disordered" evidence="1">
    <location>
        <begin position="101"/>
        <end position="131"/>
    </location>
</feature>
<proteinExistence type="predicted"/>
<evidence type="ECO:0000313" key="2">
    <source>
        <dbReference type="EMBL" id="MFC4067995.1"/>
    </source>
</evidence>
<organism evidence="2 3">
    <name type="scientific">Actinoplanes subglobosus</name>
    <dbReference type="NCBI Taxonomy" id="1547892"/>
    <lineage>
        <taxon>Bacteria</taxon>
        <taxon>Bacillati</taxon>
        <taxon>Actinomycetota</taxon>
        <taxon>Actinomycetes</taxon>
        <taxon>Micromonosporales</taxon>
        <taxon>Micromonosporaceae</taxon>
        <taxon>Actinoplanes</taxon>
    </lineage>
</organism>
<protein>
    <submittedName>
        <fullName evidence="2">Helix-turn-helix domain-containing protein</fullName>
    </submittedName>
</protein>
<comment type="caution">
    <text evidence="2">The sequence shown here is derived from an EMBL/GenBank/DDBJ whole genome shotgun (WGS) entry which is preliminary data.</text>
</comment>
<dbReference type="EMBL" id="JBHSBL010000018">
    <property type="protein sequence ID" value="MFC4067995.1"/>
    <property type="molecule type" value="Genomic_DNA"/>
</dbReference>